<keyword evidence="2" id="KW-1185">Reference proteome</keyword>
<dbReference type="EMBL" id="JANPWB010000011">
    <property type="protein sequence ID" value="KAJ1129014.1"/>
    <property type="molecule type" value="Genomic_DNA"/>
</dbReference>
<gene>
    <name evidence="1" type="ORF">NDU88_007385</name>
</gene>
<comment type="caution">
    <text evidence="1">The sequence shown here is derived from an EMBL/GenBank/DDBJ whole genome shotgun (WGS) entry which is preliminary data.</text>
</comment>
<dbReference type="Proteomes" id="UP001066276">
    <property type="component" value="Chromosome 7"/>
</dbReference>
<sequence length="139" mass="14800">MLGGRAQISHSNVRVARRARKDRDPILGLRPRRTLIITRGRRKGPPWVLRPLTRTAASPADRPGGAAAPPAFVDSRSVVRKALALLQQAGRLNLLRPEALAPERPARQASAGVATAVLACSPLRAVSSGMQVRKGARAA</sequence>
<evidence type="ECO:0000313" key="1">
    <source>
        <dbReference type="EMBL" id="KAJ1129014.1"/>
    </source>
</evidence>
<name>A0AAV7PME6_PLEWA</name>
<proteinExistence type="predicted"/>
<organism evidence="1 2">
    <name type="scientific">Pleurodeles waltl</name>
    <name type="common">Iberian ribbed newt</name>
    <dbReference type="NCBI Taxonomy" id="8319"/>
    <lineage>
        <taxon>Eukaryota</taxon>
        <taxon>Metazoa</taxon>
        <taxon>Chordata</taxon>
        <taxon>Craniata</taxon>
        <taxon>Vertebrata</taxon>
        <taxon>Euteleostomi</taxon>
        <taxon>Amphibia</taxon>
        <taxon>Batrachia</taxon>
        <taxon>Caudata</taxon>
        <taxon>Salamandroidea</taxon>
        <taxon>Salamandridae</taxon>
        <taxon>Pleurodelinae</taxon>
        <taxon>Pleurodeles</taxon>
    </lineage>
</organism>
<reference evidence="1" key="1">
    <citation type="journal article" date="2022" name="bioRxiv">
        <title>Sequencing and chromosome-scale assembly of the giantPleurodeles waltlgenome.</title>
        <authorList>
            <person name="Brown T."/>
            <person name="Elewa A."/>
            <person name="Iarovenko S."/>
            <person name="Subramanian E."/>
            <person name="Araus A.J."/>
            <person name="Petzold A."/>
            <person name="Susuki M."/>
            <person name="Suzuki K.-i.T."/>
            <person name="Hayashi T."/>
            <person name="Toyoda A."/>
            <person name="Oliveira C."/>
            <person name="Osipova E."/>
            <person name="Leigh N.D."/>
            <person name="Simon A."/>
            <person name="Yun M.H."/>
        </authorList>
    </citation>
    <scope>NUCLEOTIDE SEQUENCE</scope>
    <source>
        <strain evidence="1">20211129_DDA</strain>
        <tissue evidence="1">Liver</tissue>
    </source>
</reference>
<evidence type="ECO:0000313" key="2">
    <source>
        <dbReference type="Proteomes" id="UP001066276"/>
    </source>
</evidence>
<dbReference type="AlphaFoldDB" id="A0AAV7PME6"/>
<accession>A0AAV7PME6</accession>
<protein>
    <submittedName>
        <fullName evidence="1">Uncharacterized protein</fullName>
    </submittedName>
</protein>